<accession>A0AAF3EUM0</accession>
<sequence length="129" mass="14560">MVGRRNEILEAKSYKIRESLRAQFNMIFPMFIDPALKKTVEENMWLNHKTHPFAKKYGSQIKALDVPDCGEDDPDHKICNKMMENPARLLAIILLIVLCCCLMVTGVGIVTAWKVRDAAVVEAGEKITA</sequence>
<proteinExistence type="predicted"/>
<name>A0AAF3EUM0_9BILA</name>
<reference evidence="3" key="1">
    <citation type="submission" date="2024-02" db="UniProtKB">
        <authorList>
            <consortium name="WormBaseParasite"/>
        </authorList>
    </citation>
    <scope>IDENTIFICATION</scope>
</reference>
<keyword evidence="1" id="KW-1133">Transmembrane helix</keyword>
<evidence type="ECO:0000256" key="1">
    <source>
        <dbReference type="SAM" id="Phobius"/>
    </source>
</evidence>
<keyword evidence="1" id="KW-0812">Transmembrane</keyword>
<protein>
    <submittedName>
        <fullName evidence="3">Uncharacterized protein</fullName>
    </submittedName>
</protein>
<dbReference type="Proteomes" id="UP000887575">
    <property type="component" value="Unassembled WGS sequence"/>
</dbReference>
<evidence type="ECO:0000313" key="3">
    <source>
        <dbReference type="WBParaSite" id="MBELARI_LOCUS17885"/>
    </source>
</evidence>
<dbReference type="AlphaFoldDB" id="A0AAF3EUM0"/>
<evidence type="ECO:0000313" key="2">
    <source>
        <dbReference type="Proteomes" id="UP000887575"/>
    </source>
</evidence>
<feature type="transmembrane region" description="Helical" evidence="1">
    <location>
        <begin position="89"/>
        <end position="113"/>
    </location>
</feature>
<keyword evidence="2" id="KW-1185">Reference proteome</keyword>
<organism evidence="2 3">
    <name type="scientific">Mesorhabditis belari</name>
    <dbReference type="NCBI Taxonomy" id="2138241"/>
    <lineage>
        <taxon>Eukaryota</taxon>
        <taxon>Metazoa</taxon>
        <taxon>Ecdysozoa</taxon>
        <taxon>Nematoda</taxon>
        <taxon>Chromadorea</taxon>
        <taxon>Rhabditida</taxon>
        <taxon>Rhabditina</taxon>
        <taxon>Rhabditomorpha</taxon>
        <taxon>Rhabditoidea</taxon>
        <taxon>Rhabditidae</taxon>
        <taxon>Mesorhabditinae</taxon>
        <taxon>Mesorhabditis</taxon>
    </lineage>
</organism>
<dbReference type="WBParaSite" id="MBELARI_LOCUS17885">
    <property type="protein sequence ID" value="MBELARI_LOCUS17885"/>
    <property type="gene ID" value="MBELARI_LOCUS17885"/>
</dbReference>
<keyword evidence="1" id="KW-0472">Membrane</keyword>